<evidence type="ECO:0000313" key="3">
    <source>
        <dbReference type="Proteomes" id="UP000275727"/>
    </source>
</evidence>
<dbReference type="EMBL" id="RBWX01000007">
    <property type="protein sequence ID" value="RKS90913.1"/>
    <property type="molecule type" value="Genomic_DNA"/>
</dbReference>
<dbReference type="AlphaFoldDB" id="A0AAD1D4Y8"/>
<gene>
    <name evidence="2" type="ORF">DFR51_0457</name>
    <name evidence="1" type="ORF">SmB9_14880</name>
</gene>
<sequence>MTKATPTTRRCGACKVVKPLTDYAADRSRPLGKMYVCKPCDKARAAARQDLRLTPAQLEARFRRLAKQHARLMVLSRLSIEANPEGVPTHGE</sequence>
<reference evidence="1 3" key="1">
    <citation type="submission" date="2018-06" db="EMBL/GenBank/DDBJ databases">
        <title>Complete Genome Sequence of the Microcystin-Degrading Bacterium Sphingosinicella microcystinivorans Strain B-9.</title>
        <authorList>
            <person name="Jin H."/>
            <person name="Nishizawa T."/>
            <person name="Guo Y."/>
            <person name="Nishizawa A."/>
            <person name="Park H."/>
            <person name="Kato H."/>
            <person name="Tsuji K."/>
            <person name="Harada K."/>
        </authorList>
    </citation>
    <scope>NUCLEOTIDE SEQUENCE [LARGE SCALE GENOMIC DNA]</scope>
    <source>
        <strain evidence="1 3">B9</strain>
    </source>
</reference>
<evidence type="ECO:0000313" key="1">
    <source>
        <dbReference type="EMBL" id="BBE33830.1"/>
    </source>
</evidence>
<dbReference type="KEGG" id="smic:SmB9_14880"/>
<reference evidence="2 4" key="2">
    <citation type="submission" date="2018-10" db="EMBL/GenBank/DDBJ databases">
        <title>Genomic Encyclopedia of Type Strains, Phase IV (KMG-IV): sequencing the most valuable type-strain genomes for metagenomic binning, comparative biology and taxonomic classification.</title>
        <authorList>
            <person name="Goeker M."/>
        </authorList>
    </citation>
    <scope>NUCLEOTIDE SEQUENCE [LARGE SCALE GENOMIC DNA]</scope>
    <source>
        <strain evidence="2 4">DSM 19791</strain>
    </source>
</reference>
<accession>A0AAD1D4Y8</accession>
<organism evidence="1 3">
    <name type="scientific">Sphingosinicella microcystinivorans</name>
    <dbReference type="NCBI Taxonomy" id="335406"/>
    <lineage>
        <taxon>Bacteria</taxon>
        <taxon>Pseudomonadati</taxon>
        <taxon>Pseudomonadota</taxon>
        <taxon>Alphaproteobacteria</taxon>
        <taxon>Sphingomonadales</taxon>
        <taxon>Sphingosinicellaceae</taxon>
        <taxon>Sphingosinicella</taxon>
    </lineage>
</organism>
<evidence type="ECO:0000313" key="4">
    <source>
        <dbReference type="Proteomes" id="UP000276029"/>
    </source>
</evidence>
<dbReference type="EMBL" id="AP018711">
    <property type="protein sequence ID" value="BBE33830.1"/>
    <property type="molecule type" value="Genomic_DNA"/>
</dbReference>
<proteinExistence type="predicted"/>
<evidence type="ECO:0000313" key="2">
    <source>
        <dbReference type="EMBL" id="RKS90913.1"/>
    </source>
</evidence>
<name>A0AAD1D4Y8_SPHMI</name>
<keyword evidence="4" id="KW-1185">Reference proteome</keyword>
<dbReference type="Proteomes" id="UP000276029">
    <property type="component" value="Unassembled WGS sequence"/>
</dbReference>
<dbReference type="Proteomes" id="UP000275727">
    <property type="component" value="Chromosome"/>
</dbReference>
<protein>
    <submittedName>
        <fullName evidence="1">Uncharacterized protein</fullName>
    </submittedName>
</protein>
<dbReference type="RefSeq" id="WP_121047419.1">
    <property type="nucleotide sequence ID" value="NZ_AP018711.1"/>
</dbReference>